<dbReference type="InterPro" id="IPR037523">
    <property type="entry name" value="VOC_core"/>
</dbReference>
<evidence type="ECO:0000313" key="3">
    <source>
        <dbReference type="EMBL" id="MFD1780056.1"/>
    </source>
</evidence>
<comment type="caution">
    <text evidence="3">The sequence shown here is derived from an EMBL/GenBank/DDBJ whole genome shotgun (WGS) entry which is preliminary data.</text>
</comment>
<gene>
    <name evidence="3" type="ORF">ACFSFW_15425</name>
</gene>
<evidence type="ECO:0000256" key="1">
    <source>
        <dbReference type="ARBA" id="ARBA00022723"/>
    </source>
</evidence>
<reference evidence="4" key="1">
    <citation type="journal article" date="2019" name="Int. J. Syst. Evol. Microbiol.">
        <title>The Global Catalogue of Microorganisms (GCM) 10K type strain sequencing project: providing services to taxonomists for standard genome sequencing and annotation.</title>
        <authorList>
            <consortium name="The Broad Institute Genomics Platform"/>
            <consortium name="The Broad Institute Genome Sequencing Center for Infectious Disease"/>
            <person name="Wu L."/>
            <person name="Ma J."/>
        </authorList>
    </citation>
    <scope>NUCLEOTIDE SEQUENCE [LARGE SCALE GENOMIC DNA]</scope>
    <source>
        <strain evidence="4">CCUG 15531</strain>
    </source>
</reference>
<dbReference type="EMBL" id="JBHUEK010000025">
    <property type="protein sequence ID" value="MFD1780056.1"/>
    <property type="molecule type" value="Genomic_DNA"/>
</dbReference>
<sequence length="137" mass="15834">MKINRIHHIAIICSDYKKSKDFYVNKLGFTIVNETFRAERDSYKLDLAVGNTYQIELFSFPDSPKRLSYPEAAGLRHVAFEVDDIEEAVRELTAKGIKVEDIRTDEVTGKKFTFFKDPDHLPLELYEWDRGTGPSSQ</sequence>
<protein>
    <submittedName>
        <fullName evidence="3">VOC family protein</fullName>
    </submittedName>
</protein>
<dbReference type="InterPro" id="IPR051332">
    <property type="entry name" value="Fosfomycin_Res_Enzymes"/>
</dbReference>
<dbReference type="InterPro" id="IPR004360">
    <property type="entry name" value="Glyas_Fos-R_dOase_dom"/>
</dbReference>
<dbReference type="NCBIfam" id="NF008551">
    <property type="entry name" value="PRK11478.1"/>
    <property type="match status" value="1"/>
</dbReference>
<proteinExistence type="predicted"/>
<organism evidence="3 4">
    <name type="scientific">Fredinandcohnia salidurans</name>
    <dbReference type="NCBI Taxonomy" id="2595041"/>
    <lineage>
        <taxon>Bacteria</taxon>
        <taxon>Bacillati</taxon>
        <taxon>Bacillota</taxon>
        <taxon>Bacilli</taxon>
        <taxon>Bacillales</taxon>
        <taxon>Bacillaceae</taxon>
        <taxon>Fredinandcohnia</taxon>
    </lineage>
</organism>
<keyword evidence="1" id="KW-0479">Metal-binding</keyword>
<dbReference type="InterPro" id="IPR029068">
    <property type="entry name" value="Glyas_Bleomycin-R_OHBP_Dase"/>
</dbReference>
<dbReference type="RefSeq" id="WP_388039553.1">
    <property type="nucleotide sequence ID" value="NZ_JBHUEK010000025.1"/>
</dbReference>
<keyword evidence="4" id="KW-1185">Reference proteome</keyword>
<name>A0ABW4MR55_9BACI</name>
<dbReference type="Pfam" id="PF00903">
    <property type="entry name" value="Glyoxalase"/>
    <property type="match status" value="1"/>
</dbReference>
<dbReference type="PANTHER" id="PTHR36113">
    <property type="entry name" value="LYASE, PUTATIVE-RELATED-RELATED"/>
    <property type="match status" value="1"/>
</dbReference>
<dbReference type="PANTHER" id="PTHR36113:SF6">
    <property type="entry name" value="FOSFOMYCIN RESISTANCE PROTEIN FOSX"/>
    <property type="match status" value="1"/>
</dbReference>
<dbReference type="InterPro" id="IPR037478">
    <property type="entry name" value="YwkD-like_dom"/>
</dbReference>
<dbReference type="Gene3D" id="3.10.180.10">
    <property type="entry name" value="2,3-Dihydroxybiphenyl 1,2-Dioxygenase, domain 1"/>
    <property type="match status" value="1"/>
</dbReference>
<dbReference type="CDD" id="cd08352">
    <property type="entry name" value="VOC_Bs_YwkD_like"/>
    <property type="match status" value="1"/>
</dbReference>
<dbReference type="PROSITE" id="PS51819">
    <property type="entry name" value="VOC"/>
    <property type="match status" value="1"/>
</dbReference>
<accession>A0ABW4MR55</accession>
<evidence type="ECO:0000313" key="4">
    <source>
        <dbReference type="Proteomes" id="UP001597227"/>
    </source>
</evidence>
<evidence type="ECO:0000259" key="2">
    <source>
        <dbReference type="PROSITE" id="PS51819"/>
    </source>
</evidence>
<feature type="domain" description="VOC" evidence="2">
    <location>
        <begin position="5"/>
        <end position="128"/>
    </location>
</feature>
<dbReference type="Proteomes" id="UP001597227">
    <property type="component" value="Unassembled WGS sequence"/>
</dbReference>
<dbReference type="SUPFAM" id="SSF54593">
    <property type="entry name" value="Glyoxalase/Bleomycin resistance protein/Dihydroxybiphenyl dioxygenase"/>
    <property type="match status" value="1"/>
</dbReference>